<evidence type="ECO:0000313" key="1">
    <source>
        <dbReference type="EMBL" id="GAF47105.1"/>
    </source>
</evidence>
<dbReference type="InterPro" id="IPR014710">
    <property type="entry name" value="RmlC-like_jellyroll"/>
</dbReference>
<sequence length="93" mass="10038">MTGTPVGSAVYSALSDLDCAELSITRRLAAEDRYISTDEVPWVDGIEINLLRADNRNGQFVLGPRSAGDSVLGKHRNRGPVTAVTPTWTLEVP</sequence>
<keyword evidence="2" id="KW-1185">Reference proteome</keyword>
<dbReference type="AlphaFoldDB" id="X0R814"/>
<dbReference type="Proteomes" id="UP000019491">
    <property type="component" value="Unassembled WGS sequence"/>
</dbReference>
<comment type="caution">
    <text evidence="1">The sequence shown here is derived from an EMBL/GenBank/DDBJ whole genome shotgun (WGS) entry which is preliminary data.</text>
</comment>
<reference evidence="1 2" key="1">
    <citation type="submission" date="2014-02" db="EMBL/GenBank/DDBJ databases">
        <title>Whole genome shotgun sequence of Rhodococcus wratislaviensis NBRC 100605.</title>
        <authorList>
            <person name="Hosoyama A."/>
            <person name="Tsuchikane K."/>
            <person name="Yoshida I."/>
            <person name="Ohji S."/>
            <person name="Ichikawa N."/>
            <person name="Yamazoe A."/>
            <person name="Fujita N."/>
        </authorList>
    </citation>
    <scope>NUCLEOTIDE SEQUENCE [LARGE SCALE GENOMIC DNA]</scope>
    <source>
        <strain evidence="1 2">NBRC 100605</strain>
    </source>
</reference>
<dbReference type="EMBL" id="BAWF01000038">
    <property type="protein sequence ID" value="GAF47105.1"/>
    <property type="molecule type" value="Genomic_DNA"/>
</dbReference>
<organism evidence="1 2">
    <name type="scientific">Rhodococcus wratislaviensis NBRC 100605</name>
    <dbReference type="NCBI Taxonomy" id="1219028"/>
    <lineage>
        <taxon>Bacteria</taxon>
        <taxon>Bacillati</taxon>
        <taxon>Actinomycetota</taxon>
        <taxon>Actinomycetes</taxon>
        <taxon>Mycobacteriales</taxon>
        <taxon>Nocardiaceae</taxon>
        <taxon>Rhodococcus</taxon>
    </lineage>
</organism>
<gene>
    <name evidence="1" type="ORF">RW1_038_00250</name>
</gene>
<dbReference type="Gene3D" id="2.60.120.10">
    <property type="entry name" value="Jelly Rolls"/>
    <property type="match status" value="1"/>
</dbReference>
<evidence type="ECO:0000313" key="2">
    <source>
        <dbReference type="Proteomes" id="UP000019491"/>
    </source>
</evidence>
<accession>X0R814</accession>
<name>X0R814_RHOWR</name>
<proteinExistence type="predicted"/>
<protein>
    <submittedName>
        <fullName evidence="1">Uncharacterized protein</fullName>
    </submittedName>
</protein>